<dbReference type="EMBL" id="JAAMOB010000006">
    <property type="protein sequence ID" value="KAF4112182.1"/>
    <property type="molecule type" value="Genomic_DNA"/>
</dbReference>
<gene>
    <name evidence="2" type="ORF">G5714_006977</name>
</gene>
<evidence type="ECO:0000256" key="1">
    <source>
        <dbReference type="SAM" id="MobiDB-lite"/>
    </source>
</evidence>
<organism evidence="2 3">
    <name type="scientific">Onychostoma macrolepis</name>
    <dbReference type="NCBI Taxonomy" id="369639"/>
    <lineage>
        <taxon>Eukaryota</taxon>
        <taxon>Metazoa</taxon>
        <taxon>Chordata</taxon>
        <taxon>Craniata</taxon>
        <taxon>Vertebrata</taxon>
        <taxon>Euteleostomi</taxon>
        <taxon>Actinopterygii</taxon>
        <taxon>Neopterygii</taxon>
        <taxon>Teleostei</taxon>
        <taxon>Ostariophysi</taxon>
        <taxon>Cypriniformes</taxon>
        <taxon>Cyprinidae</taxon>
        <taxon>Acrossocheilinae</taxon>
        <taxon>Onychostoma</taxon>
    </lineage>
</organism>
<proteinExistence type="predicted"/>
<evidence type="ECO:0000313" key="3">
    <source>
        <dbReference type="Proteomes" id="UP000579812"/>
    </source>
</evidence>
<comment type="caution">
    <text evidence="2">The sequence shown here is derived from an EMBL/GenBank/DDBJ whole genome shotgun (WGS) entry which is preliminary data.</text>
</comment>
<keyword evidence="3" id="KW-1185">Reference proteome</keyword>
<evidence type="ECO:0000313" key="2">
    <source>
        <dbReference type="EMBL" id="KAF4112182.1"/>
    </source>
</evidence>
<sequence length="176" mass="19728">MSIKTCGVCEGPIELPDGHDLCVFCLGRIHAEAAVIESNCPHCGEMCVKAIRMRIAILLNEQPSLSLQQSPSASYAEPWKTKSRRPEVEAGRPAGEHMSALYRRGVMMGQVSRRKTVMMRSPLRWQPSLQCLDGHGEDLIGLESKVLNWGWYRMPMCAYRRRVTSSAPLMLSNPSR</sequence>
<dbReference type="Proteomes" id="UP000579812">
    <property type="component" value="Unassembled WGS sequence"/>
</dbReference>
<feature type="region of interest" description="Disordered" evidence="1">
    <location>
        <begin position="69"/>
        <end position="94"/>
    </location>
</feature>
<reference evidence="2 3" key="1">
    <citation type="submission" date="2020-04" db="EMBL/GenBank/DDBJ databases">
        <title>Chromosome-level genome assembly of a cyprinid fish Onychostoma macrolepis by integration of Nanopore Sequencing, Bionano and Hi-C technology.</title>
        <authorList>
            <person name="Wang D."/>
        </authorList>
    </citation>
    <scope>NUCLEOTIDE SEQUENCE [LARGE SCALE GENOMIC DNA]</scope>
    <source>
        <strain evidence="2">SWU-2019</strain>
        <tissue evidence="2">Muscle</tissue>
    </source>
</reference>
<protein>
    <submittedName>
        <fullName evidence="2">Uncharacterized protein</fullName>
    </submittedName>
</protein>
<name>A0A7J6CZ13_9TELE</name>
<accession>A0A7J6CZ13</accession>
<dbReference type="AlphaFoldDB" id="A0A7J6CZ13"/>